<dbReference type="PRINTS" id="PR00105">
    <property type="entry name" value="C5METTRFRASE"/>
</dbReference>
<dbReference type="InterPro" id="IPR001525">
    <property type="entry name" value="C5_MeTfrase"/>
</dbReference>
<evidence type="ECO:0000256" key="5">
    <source>
        <dbReference type="ARBA" id="ARBA00047422"/>
    </source>
</evidence>
<dbReference type="GO" id="GO:0032259">
    <property type="term" value="P:methylation"/>
    <property type="evidence" value="ECO:0007669"/>
    <property type="project" value="UniProtKB-KW"/>
</dbReference>
<feature type="active site" evidence="6">
    <location>
        <position position="84"/>
    </location>
</feature>
<dbReference type="PANTHER" id="PTHR10629:SF52">
    <property type="entry name" value="DNA (CYTOSINE-5)-METHYLTRANSFERASE 1"/>
    <property type="match status" value="1"/>
</dbReference>
<comment type="catalytic activity">
    <reaction evidence="5 8">
        <text>a 2'-deoxycytidine in DNA + S-adenosyl-L-methionine = a 5-methyl-2'-deoxycytidine in DNA + S-adenosyl-L-homocysteine + H(+)</text>
        <dbReference type="Rhea" id="RHEA:13681"/>
        <dbReference type="Rhea" id="RHEA-COMP:11369"/>
        <dbReference type="Rhea" id="RHEA-COMP:11370"/>
        <dbReference type="ChEBI" id="CHEBI:15378"/>
        <dbReference type="ChEBI" id="CHEBI:57856"/>
        <dbReference type="ChEBI" id="CHEBI:59789"/>
        <dbReference type="ChEBI" id="CHEBI:85452"/>
        <dbReference type="ChEBI" id="CHEBI:85454"/>
        <dbReference type="EC" id="2.1.1.37"/>
    </reaction>
</comment>
<keyword evidence="3 6" id="KW-0949">S-adenosyl-L-methionine</keyword>
<dbReference type="EC" id="2.1.1.37" evidence="8"/>
<evidence type="ECO:0000256" key="4">
    <source>
        <dbReference type="ARBA" id="ARBA00022747"/>
    </source>
</evidence>
<dbReference type="Pfam" id="PF00145">
    <property type="entry name" value="DNA_methylase"/>
    <property type="match status" value="1"/>
</dbReference>
<evidence type="ECO:0000313" key="10">
    <source>
        <dbReference type="Proteomes" id="UP001150531"/>
    </source>
</evidence>
<comment type="similarity">
    <text evidence="6 7">Belongs to the class I-like SAM-binding methyltransferase superfamily. C5-methyltransferase family.</text>
</comment>
<dbReference type="InterPro" id="IPR018117">
    <property type="entry name" value="C5_DNA_meth_AS"/>
</dbReference>
<name>A0ABT5PWK9_9PSED</name>
<organism evidence="9 10">
    <name type="scientific">Pseudomonas aphyarum</name>
    <dbReference type="NCBI Taxonomy" id="2942629"/>
    <lineage>
        <taxon>Bacteria</taxon>
        <taxon>Pseudomonadati</taxon>
        <taxon>Pseudomonadota</taxon>
        <taxon>Gammaproteobacteria</taxon>
        <taxon>Pseudomonadales</taxon>
        <taxon>Pseudomonadaceae</taxon>
        <taxon>Pseudomonas</taxon>
    </lineage>
</organism>
<comment type="caution">
    <text evidence="9">The sequence shown here is derived from an EMBL/GenBank/DDBJ whole genome shotgun (WGS) entry which is preliminary data.</text>
</comment>
<protein>
    <recommendedName>
        <fullName evidence="8">Cytosine-specific methyltransferase</fullName>
        <ecNumber evidence="8">2.1.1.37</ecNumber>
    </recommendedName>
</protein>
<dbReference type="GO" id="GO:0008168">
    <property type="term" value="F:methyltransferase activity"/>
    <property type="evidence" value="ECO:0007669"/>
    <property type="project" value="UniProtKB-KW"/>
</dbReference>
<reference evidence="9" key="1">
    <citation type="submission" date="2022-05" db="EMBL/GenBank/DDBJ databases">
        <title>Novel Pseudomonas spp. Isolated from a Rainbow Trout Aquaculture Facility.</title>
        <authorList>
            <person name="Testerman T."/>
            <person name="Graf J."/>
        </authorList>
    </citation>
    <scope>NUCLEOTIDE SEQUENCE</scope>
    <source>
        <strain evidence="9">ID386</strain>
    </source>
</reference>
<keyword evidence="4" id="KW-0680">Restriction system</keyword>
<dbReference type="InterPro" id="IPR050390">
    <property type="entry name" value="C5-Methyltransferase"/>
</dbReference>
<keyword evidence="10" id="KW-1185">Reference proteome</keyword>
<keyword evidence="2 6" id="KW-0808">Transferase</keyword>
<evidence type="ECO:0000313" key="9">
    <source>
        <dbReference type="EMBL" id="MDD1128291.1"/>
    </source>
</evidence>
<dbReference type="InterPro" id="IPR029063">
    <property type="entry name" value="SAM-dependent_MTases_sf"/>
</dbReference>
<dbReference type="PANTHER" id="PTHR10629">
    <property type="entry name" value="CYTOSINE-SPECIFIC METHYLTRANSFERASE"/>
    <property type="match status" value="1"/>
</dbReference>
<dbReference type="PROSITE" id="PS51679">
    <property type="entry name" value="SAM_MT_C5"/>
    <property type="match status" value="1"/>
</dbReference>
<proteinExistence type="inferred from homology"/>
<evidence type="ECO:0000256" key="6">
    <source>
        <dbReference type="PROSITE-ProRule" id="PRU01016"/>
    </source>
</evidence>
<dbReference type="Gene3D" id="3.90.120.10">
    <property type="entry name" value="DNA Methylase, subunit A, domain 2"/>
    <property type="match status" value="1"/>
</dbReference>
<evidence type="ECO:0000256" key="7">
    <source>
        <dbReference type="RuleBase" id="RU000416"/>
    </source>
</evidence>
<dbReference type="Proteomes" id="UP001150531">
    <property type="component" value="Unassembled WGS sequence"/>
</dbReference>
<dbReference type="PROSITE" id="PS00094">
    <property type="entry name" value="C5_MTASE_1"/>
    <property type="match status" value="1"/>
</dbReference>
<dbReference type="SUPFAM" id="SSF53335">
    <property type="entry name" value="S-adenosyl-L-methionine-dependent methyltransferases"/>
    <property type="match status" value="1"/>
</dbReference>
<gene>
    <name evidence="9" type="ORF">M5G18_27155</name>
</gene>
<dbReference type="RefSeq" id="WP_273900283.1">
    <property type="nucleotide sequence ID" value="NZ_JAMDGS010000019.1"/>
</dbReference>
<evidence type="ECO:0000256" key="1">
    <source>
        <dbReference type="ARBA" id="ARBA00022603"/>
    </source>
</evidence>
<sequence length="625" mass="70212">MRNIKTLSLFSGAGGLDVGFHMAGFKIVACVELEAKYCRSLESNKQRGILFDKDTVVHNLDIRKFDPGLYKDYGIECIIGGPPCQTFSAAGRRSGGVIGTQDLRGQLYEEYCHILDVIKPRVFVFENVYGLPGANNGEPWRQIVKAFSEHGYDLHAEVIDAADYGVPQHRERLVMVGVKAGDFKFPMPTHGPDSVSGKPLVSVEKAIFDLQIPGEKPSAGLGGLYGHLLPDVPEGLNYAYFTAEMGHPEPVFAWRSKFHDLLYKVNRHEPCRTLKASPGKFTGPFHWNSRHFTVDELKRLQSFPDEYIIEGSYGQCVEQIGNSVPPRLAYCIAMSVKEQIFSFESSGEFQSRPLLFKSSFRQRQRERSLSFKVVAAEAIKSKYGSLTNYLDPVAVAPKTTKSYIVRGNRYKREVLAKKPGKDILQYSQLVLTEGGSHIRLDMDECSNVGRSLIHIEIRLSGLKKYLPSFESLSLSANVRRVDDIFSCWKEIEVGLVERSKFFTLIDIYGHYANRGDVVDVETVVTRDSDSPLLRAVEFFGQTRNCGDFLTEESLMSSLHVTRKELESLIEAMRELRYDIRTSQSHPIIGKGRVLCTYPFPLLSPKAMVESKVKFTAIEEAVAVEV</sequence>
<dbReference type="EMBL" id="JAMDGS010000019">
    <property type="protein sequence ID" value="MDD1128291.1"/>
    <property type="molecule type" value="Genomic_DNA"/>
</dbReference>
<evidence type="ECO:0000256" key="2">
    <source>
        <dbReference type="ARBA" id="ARBA00022679"/>
    </source>
</evidence>
<evidence type="ECO:0000256" key="3">
    <source>
        <dbReference type="ARBA" id="ARBA00022691"/>
    </source>
</evidence>
<dbReference type="Gene3D" id="3.40.50.150">
    <property type="entry name" value="Vaccinia Virus protein VP39"/>
    <property type="match status" value="1"/>
</dbReference>
<accession>A0ABT5PWK9</accession>
<keyword evidence="1 6" id="KW-0489">Methyltransferase</keyword>
<evidence type="ECO:0000256" key="8">
    <source>
        <dbReference type="RuleBase" id="RU000417"/>
    </source>
</evidence>
<dbReference type="NCBIfam" id="TIGR00675">
    <property type="entry name" value="dcm"/>
    <property type="match status" value="1"/>
</dbReference>